<evidence type="ECO:0000313" key="1">
    <source>
        <dbReference type="EMBL" id="QZE14033.1"/>
    </source>
</evidence>
<evidence type="ECO:0000313" key="2">
    <source>
        <dbReference type="Proteomes" id="UP000826212"/>
    </source>
</evidence>
<organism evidence="1 2">
    <name type="scientific">Halosquirtibacter laminarini</name>
    <dbReference type="NCBI Taxonomy" id="3374600"/>
    <lineage>
        <taxon>Bacteria</taxon>
        <taxon>Pseudomonadati</taxon>
        <taxon>Bacteroidota</taxon>
        <taxon>Bacteroidia</taxon>
        <taxon>Marinilabiliales</taxon>
        <taxon>Prolixibacteraceae</taxon>
        <taxon>Halosquirtibacter</taxon>
    </lineage>
</organism>
<sequence>MDKRQRNLAVVSLFVVVVALLGVKSIFKEFNFASDQVAKEVILAEVKVETSSPWSVKTDKKVENYDKEKIVTAHQKKESKIIKRDSVQELKMYCVCNANGCHTCEEIEAATKEMYADNSDMNIKFTTMDLKDSEAKDFVEQMNIKDQSVVLIKGWRKKKVKLSDFQNAHLESVVKETVDGI</sequence>
<accession>A0AC61NET9</accession>
<gene>
    <name evidence="1" type="ORF">K4L44_16120</name>
</gene>
<name>A0AC61NET9_9BACT</name>
<proteinExistence type="predicted"/>
<dbReference type="EMBL" id="CP081303">
    <property type="protein sequence ID" value="QZE14033.1"/>
    <property type="molecule type" value="Genomic_DNA"/>
</dbReference>
<keyword evidence="2" id="KW-1185">Reference proteome</keyword>
<protein>
    <submittedName>
        <fullName evidence="1">Uncharacterized protein</fullName>
    </submittedName>
</protein>
<dbReference type="Proteomes" id="UP000826212">
    <property type="component" value="Chromosome"/>
</dbReference>
<reference evidence="1" key="1">
    <citation type="submission" date="2021-08" db="EMBL/GenBank/DDBJ databases">
        <title>Novel anaerobic bacterium isolated from sea squirt in East Sea, Republic of Korea.</title>
        <authorList>
            <person name="Nguyen T.H."/>
            <person name="Li Z."/>
            <person name="Lee Y.-J."/>
            <person name="Ko J."/>
            <person name="Kim S.-G."/>
        </authorList>
    </citation>
    <scope>NUCLEOTIDE SEQUENCE</scope>
    <source>
        <strain evidence="1">KCTC 25031</strain>
    </source>
</reference>